<keyword evidence="6" id="KW-1185">Reference proteome</keyword>
<feature type="chain" id="PRO_5038491077" evidence="1">
    <location>
        <begin position="22"/>
        <end position="354"/>
    </location>
</feature>
<proteinExistence type="predicted"/>
<evidence type="ECO:0000256" key="1">
    <source>
        <dbReference type="SAM" id="SignalP"/>
    </source>
</evidence>
<feature type="domain" description="WCX" evidence="4">
    <location>
        <begin position="260"/>
        <end position="341"/>
    </location>
</feature>
<dbReference type="PANTHER" id="PTHR34580">
    <property type="match status" value="1"/>
</dbReference>
<dbReference type="InterPro" id="IPR051534">
    <property type="entry name" value="CBASS_pafABC_assoc_protein"/>
</dbReference>
<reference evidence="5 6" key="1">
    <citation type="submission" date="2016-10" db="EMBL/GenBank/DDBJ databases">
        <authorList>
            <person name="de Groot N.N."/>
        </authorList>
    </citation>
    <scope>NUCLEOTIDE SEQUENCE [LARGE SCALE GENOMIC DNA]</scope>
    <source>
        <strain evidence="5 6">CGMCC 4.2026</strain>
    </source>
</reference>
<evidence type="ECO:0000259" key="4">
    <source>
        <dbReference type="Pfam" id="PF25583"/>
    </source>
</evidence>
<name>A0A1H8N7T6_9ACTN</name>
<dbReference type="STRING" id="310780.SAMN05216267_102162"/>
<evidence type="ECO:0000259" key="3">
    <source>
        <dbReference type="Pfam" id="PF13280"/>
    </source>
</evidence>
<dbReference type="Pfam" id="PF08279">
    <property type="entry name" value="HTH_11"/>
    <property type="match status" value="1"/>
</dbReference>
<dbReference type="Pfam" id="PF13280">
    <property type="entry name" value="WYL"/>
    <property type="match status" value="1"/>
</dbReference>
<evidence type="ECO:0000313" key="6">
    <source>
        <dbReference type="Proteomes" id="UP000181951"/>
    </source>
</evidence>
<dbReference type="PROSITE" id="PS52050">
    <property type="entry name" value="WYL"/>
    <property type="match status" value="1"/>
</dbReference>
<sequence length="354" mass="37852">MRAARLIRMALLVQSSPGLTAAALARELEVSERTVIRDAQALQEAGVPIRAERGRAGGYRLAPGYRTRLTTLHPTEAETLYLSGLPAALRDLGLSDAADTARLKLSATLLPSLRAAAESSARRFHLDAPAWFREPSAPALLPELARAVWSDRTVELAYARPERDGARARTVARLLEPYGLVLKAGVWYVVGRVPDGRPGADGTGADGTGADRWRTYRVDRVTALSPAPFDDAVFDRDPSFDLPAYWQAHAAAFARTLLRTTVTVRLTGEGLRLLPVVADPAGVAEALASARPADASGRVTVGLPVESEEVAFAQLVGLGADAEVLAPESLRARFRAHARGVAGLYSAQDPTDQR</sequence>
<dbReference type="InterPro" id="IPR036388">
    <property type="entry name" value="WH-like_DNA-bd_sf"/>
</dbReference>
<evidence type="ECO:0000259" key="2">
    <source>
        <dbReference type="Pfam" id="PF08279"/>
    </source>
</evidence>
<dbReference type="OrthoDB" id="3171994at2"/>
<dbReference type="InterPro" id="IPR036390">
    <property type="entry name" value="WH_DNA-bd_sf"/>
</dbReference>
<dbReference type="InterPro" id="IPR013196">
    <property type="entry name" value="HTH_11"/>
</dbReference>
<dbReference type="Gene3D" id="1.10.10.10">
    <property type="entry name" value="Winged helix-like DNA-binding domain superfamily/Winged helix DNA-binding domain"/>
    <property type="match status" value="1"/>
</dbReference>
<feature type="signal peptide" evidence="1">
    <location>
        <begin position="1"/>
        <end position="21"/>
    </location>
</feature>
<dbReference type="AlphaFoldDB" id="A0A1H8N7T6"/>
<dbReference type="PANTHER" id="PTHR34580:SF1">
    <property type="entry name" value="PROTEIN PAFC"/>
    <property type="match status" value="1"/>
</dbReference>
<evidence type="ECO:0000313" key="5">
    <source>
        <dbReference type="EMBL" id="SEO25667.1"/>
    </source>
</evidence>
<dbReference type="Proteomes" id="UP000181951">
    <property type="component" value="Unassembled WGS sequence"/>
</dbReference>
<gene>
    <name evidence="5" type="ORF">SAMN05216267_102162</name>
</gene>
<feature type="domain" description="WYL" evidence="3">
    <location>
        <begin position="140"/>
        <end position="224"/>
    </location>
</feature>
<keyword evidence="5" id="KW-0238">DNA-binding</keyword>
<dbReference type="RefSeq" id="WP_075017346.1">
    <property type="nucleotide sequence ID" value="NZ_FODD01000021.1"/>
</dbReference>
<protein>
    <submittedName>
        <fullName evidence="5">Predicted DNA-binding transcriptional regulator YafY, contains an HTH and WYL domains</fullName>
    </submittedName>
</protein>
<dbReference type="Pfam" id="PF25583">
    <property type="entry name" value="WCX"/>
    <property type="match status" value="1"/>
</dbReference>
<accession>A0A1H8N7T6</accession>
<dbReference type="SUPFAM" id="SSF46785">
    <property type="entry name" value="Winged helix' DNA-binding domain"/>
    <property type="match status" value="1"/>
</dbReference>
<organism evidence="5 6">
    <name type="scientific">Actinacidiphila rubida</name>
    <dbReference type="NCBI Taxonomy" id="310780"/>
    <lineage>
        <taxon>Bacteria</taxon>
        <taxon>Bacillati</taxon>
        <taxon>Actinomycetota</taxon>
        <taxon>Actinomycetes</taxon>
        <taxon>Kitasatosporales</taxon>
        <taxon>Streptomycetaceae</taxon>
        <taxon>Actinacidiphila</taxon>
    </lineage>
</organism>
<feature type="domain" description="Helix-turn-helix type 11" evidence="2">
    <location>
        <begin position="10"/>
        <end position="60"/>
    </location>
</feature>
<dbReference type="EMBL" id="FODD01000021">
    <property type="protein sequence ID" value="SEO25667.1"/>
    <property type="molecule type" value="Genomic_DNA"/>
</dbReference>
<dbReference type="InterPro" id="IPR026881">
    <property type="entry name" value="WYL_dom"/>
</dbReference>
<keyword evidence="1" id="KW-0732">Signal</keyword>
<dbReference type="GO" id="GO:0003677">
    <property type="term" value="F:DNA binding"/>
    <property type="evidence" value="ECO:0007669"/>
    <property type="project" value="UniProtKB-KW"/>
</dbReference>
<dbReference type="InterPro" id="IPR057727">
    <property type="entry name" value="WCX_dom"/>
</dbReference>